<dbReference type="Pfam" id="PF00005">
    <property type="entry name" value="ABC_tran"/>
    <property type="match status" value="1"/>
</dbReference>
<dbReference type="FunFam" id="3.40.50.300:FF:000421">
    <property type="entry name" value="Branched-chain amino acid ABC transporter ATP-binding protein"/>
    <property type="match status" value="1"/>
</dbReference>
<dbReference type="InterPro" id="IPR003439">
    <property type="entry name" value="ABC_transporter-like_ATP-bd"/>
</dbReference>
<dbReference type="Proteomes" id="UP001221217">
    <property type="component" value="Unassembled WGS sequence"/>
</dbReference>
<dbReference type="PANTHER" id="PTHR45772">
    <property type="entry name" value="CONSERVED COMPONENT OF ABC TRANSPORTER FOR NATURAL AMINO ACIDS-RELATED"/>
    <property type="match status" value="1"/>
</dbReference>
<dbReference type="Gene3D" id="3.40.50.300">
    <property type="entry name" value="P-loop containing nucleotide triphosphate hydrolases"/>
    <property type="match status" value="1"/>
</dbReference>
<evidence type="ECO:0000313" key="5">
    <source>
        <dbReference type="EMBL" id="MDC7227080.1"/>
    </source>
</evidence>
<evidence type="ECO:0000313" key="6">
    <source>
        <dbReference type="Proteomes" id="UP001221217"/>
    </source>
</evidence>
<dbReference type="AlphaFoldDB" id="A0AAJ1ID32"/>
<keyword evidence="3 5" id="KW-0067">ATP-binding</keyword>
<evidence type="ECO:0000256" key="1">
    <source>
        <dbReference type="ARBA" id="ARBA00022448"/>
    </source>
</evidence>
<dbReference type="GO" id="GO:0005524">
    <property type="term" value="F:ATP binding"/>
    <property type="evidence" value="ECO:0007669"/>
    <property type="project" value="UniProtKB-KW"/>
</dbReference>
<dbReference type="EMBL" id="JAQQAL010000022">
    <property type="protein sequence ID" value="MDC7227080.1"/>
    <property type="molecule type" value="Genomic_DNA"/>
</dbReference>
<comment type="caution">
    <text evidence="5">The sequence shown here is derived from an EMBL/GenBank/DDBJ whole genome shotgun (WGS) entry which is preliminary data.</text>
</comment>
<dbReference type="Pfam" id="PF12399">
    <property type="entry name" value="BCA_ABC_TP_C"/>
    <property type="match status" value="1"/>
</dbReference>
<keyword evidence="2" id="KW-0547">Nucleotide-binding</keyword>
<protein>
    <submittedName>
        <fullName evidence="5">ABC transporter ATP-binding protein</fullName>
    </submittedName>
</protein>
<dbReference type="InterPro" id="IPR027417">
    <property type="entry name" value="P-loop_NTPase"/>
</dbReference>
<evidence type="ECO:0000259" key="4">
    <source>
        <dbReference type="PROSITE" id="PS50893"/>
    </source>
</evidence>
<keyword evidence="1" id="KW-0813">Transport</keyword>
<dbReference type="PROSITE" id="PS50893">
    <property type="entry name" value="ABC_TRANSPORTER_2"/>
    <property type="match status" value="1"/>
</dbReference>
<accession>A0AAJ1ID32</accession>
<organism evidence="5 6">
    <name type="scientific">Candidatus Thalassospirochaeta sargassi</name>
    <dbReference type="NCBI Taxonomy" id="3119039"/>
    <lineage>
        <taxon>Bacteria</taxon>
        <taxon>Pseudomonadati</taxon>
        <taxon>Spirochaetota</taxon>
        <taxon>Spirochaetia</taxon>
        <taxon>Spirochaetales</taxon>
        <taxon>Spirochaetaceae</taxon>
        <taxon>Candidatus Thalassospirochaeta</taxon>
    </lineage>
</organism>
<gene>
    <name evidence="5" type="ORF">PQJ61_09995</name>
</gene>
<evidence type="ECO:0000256" key="3">
    <source>
        <dbReference type="ARBA" id="ARBA00022840"/>
    </source>
</evidence>
<dbReference type="InterPro" id="IPR032823">
    <property type="entry name" value="BCA_ABC_TP_C"/>
</dbReference>
<dbReference type="CDD" id="cd03219">
    <property type="entry name" value="ABC_Mj1267_LivG_branched"/>
    <property type="match status" value="1"/>
</dbReference>
<feature type="domain" description="ABC transporter" evidence="4">
    <location>
        <begin position="2"/>
        <end position="250"/>
    </location>
</feature>
<dbReference type="SUPFAM" id="SSF52540">
    <property type="entry name" value="P-loop containing nucleoside triphosphate hydrolases"/>
    <property type="match status" value="1"/>
</dbReference>
<dbReference type="InterPro" id="IPR003593">
    <property type="entry name" value="AAA+_ATPase"/>
</dbReference>
<dbReference type="SMART" id="SM00382">
    <property type="entry name" value="AAA"/>
    <property type="match status" value="1"/>
</dbReference>
<evidence type="ECO:0000256" key="2">
    <source>
        <dbReference type="ARBA" id="ARBA00022741"/>
    </source>
</evidence>
<dbReference type="InterPro" id="IPR051120">
    <property type="entry name" value="ABC_AA/LPS_Transport"/>
</dbReference>
<proteinExistence type="predicted"/>
<dbReference type="GO" id="GO:0016887">
    <property type="term" value="F:ATP hydrolysis activity"/>
    <property type="evidence" value="ECO:0007669"/>
    <property type="project" value="InterPro"/>
</dbReference>
<reference evidence="5 6" key="1">
    <citation type="submission" date="2022-12" db="EMBL/GenBank/DDBJ databases">
        <title>Metagenome assembled genome from gulf of manar.</title>
        <authorList>
            <person name="Kohli P."/>
            <person name="Pk S."/>
            <person name="Venkata Ramana C."/>
            <person name="Sasikala C."/>
        </authorList>
    </citation>
    <scope>NUCLEOTIDE SEQUENCE [LARGE SCALE GENOMIC DNA]</scope>
    <source>
        <strain evidence="5">JB008</strain>
    </source>
</reference>
<dbReference type="GO" id="GO:0005886">
    <property type="term" value="C:plasma membrane"/>
    <property type="evidence" value="ECO:0007669"/>
    <property type="project" value="TreeGrafter"/>
</dbReference>
<sequence length="251" mass="27506">MLSIKNVSKHFGGLKALKEVSFNIEDGRIHGIIGPNGSGKTTMFNCITGLLEVTMGNIYLDDTEITGKPAHEISNLGIRRTFQQGKLVPSMTVVENVMSGIFDFSSGDVIDTFFRRPFSKSKNEDQLRAQALEMLGLLGLAESADRWASDLVWAERQFVQIARAVVSRPKILLLDEPASGMGPIETQEVGELIKKIKAMGITPVVVSHDMKMLMNVAEMVTVLNFGDMIFEGTPSEVQSDPKVLEAYLGAE</sequence>
<name>A0AAJ1ID32_9SPIO</name>